<dbReference type="Gene3D" id="2.130.10.10">
    <property type="entry name" value="YVTN repeat-like/Quinoprotein amine dehydrogenase"/>
    <property type="match status" value="2"/>
</dbReference>
<dbReference type="AlphaFoldDB" id="A0A9K3GK27"/>
<dbReference type="InterPro" id="IPR001680">
    <property type="entry name" value="WD40_rpt"/>
</dbReference>
<evidence type="ECO:0000313" key="4">
    <source>
        <dbReference type="EMBL" id="GIQ85215.1"/>
    </source>
</evidence>
<dbReference type="EMBL" id="BDIP01001826">
    <property type="protein sequence ID" value="GIQ85215.1"/>
    <property type="molecule type" value="Genomic_DNA"/>
</dbReference>
<evidence type="ECO:0000313" key="5">
    <source>
        <dbReference type="Proteomes" id="UP000265618"/>
    </source>
</evidence>
<feature type="repeat" description="WD" evidence="3">
    <location>
        <begin position="334"/>
        <end position="373"/>
    </location>
</feature>
<dbReference type="PROSITE" id="PS50294">
    <property type="entry name" value="WD_REPEATS_REGION"/>
    <property type="match status" value="2"/>
</dbReference>
<name>A0A9K3GK27_9EUKA</name>
<keyword evidence="5" id="KW-1185">Reference proteome</keyword>
<comment type="caution">
    <text evidence="4">The sequence shown here is derived from an EMBL/GenBank/DDBJ whole genome shotgun (WGS) entry which is preliminary data.</text>
</comment>
<feature type="repeat" description="WD" evidence="3">
    <location>
        <begin position="210"/>
        <end position="251"/>
    </location>
</feature>
<accession>A0A9K3GK27</accession>
<dbReference type="SMART" id="SM00320">
    <property type="entry name" value="WD40"/>
    <property type="match status" value="6"/>
</dbReference>
<dbReference type="OrthoDB" id="6252103at2759"/>
<dbReference type="SUPFAM" id="SSF50978">
    <property type="entry name" value="WD40 repeat-like"/>
    <property type="match status" value="1"/>
</dbReference>
<evidence type="ECO:0000256" key="1">
    <source>
        <dbReference type="ARBA" id="ARBA00022574"/>
    </source>
</evidence>
<keyword evidence="2" id="KW-0677">Repeat</keyword>
<organism evidence="4 5">
    <name type="scientific">Kipferlia bialata</name>
    <dbReference type="NCBI Taxonomy" id="797122"/>
    <lineage>
        <taxon>Eukaryota</taxon>
        <taxon>Metamonada</taxon>
        <taxon>Carpediemonas-like organisms</taxon>
        <taxon>Kipferlia</taxon>
    </lineage>
</organism>
<dbReference type="InterPro" id="IPR036322">
    <property type="entry name" value="WD40_repeat_dom_sf"/>
</dbReference>
<dbReference type="Pfam" id="PF00400">
    <property type="entry name" value="WD40"/>
    <property type="match status" value="4"/>
</dbReference>
<evidence type="ECO:0000256" key="3">
    <source>
        <dbReference type="PROSITE-ProRule" id="PRU00221"/>
    </source>
</evidence>
<evidence type="ECO:0000256" key="2">
    <source>
        <dbReference type="ARBA" id="ARBA00022737"/>
    </source>
</evidence>
<keyword evidence="1 3" id="KW-0853">WD repeat</keyword>
<dbReference type="PROSITE" id="PS50082">
    <property type="entry name" value="WD_REPEATS_2"/>
    <property type="match status" value="3"/>
</dbReference>
<dbReference type="InterPro" id="IPR019775">
    <property type="entry name" value="WD40_repeat_CS"/>
</dbReference>
<dbReference type="Proteomes" id="UP000265618">
    <property type="component" value="Unassembled WGS sequence"/>
</dbReference>
<sequence>MDYPLRVHVGAFLESMGIPNVVPIVSVAEVGQVHPAAERVATEFREGLELAVEEGRSEVYLKRDLQRVQVNRSTLESELYLTAPSSRVQGVIFPNGYGRVFATYCKNYISVWGTDSCEELLRVVIPATDCLSATFSPDGRQILSGWSDGTIRSFGPQSGKLLFAIPEAHQGGINCLAMATDSVTLFSGGRDGLLKRWRVTPTSQQLQQVYPEHRGAINSLALTADGVEVMSAGSDGSVLTWNVQEAVREVAIRDSTSFVNAVYGADEAHVVTAGSNGMLSWWGATSGSAIRRLDVSEATPLSALCISENTLLVGTDDGLVRAIDYDSGEAESTVQGHSAAVSGLVFSPEDGICVSVSEDMGVRIWALVDREED</sequence>
<feature type="repeat" description="WD" evidence="3">
    <location>
        <begin position="166"/>
        <end position="207"/>
    </location>
</feature>
<dbReference type="PROSITE" id="PS00678">
    <property type="entry name" value="WD_REPEATS_1"/>
    <property type="match status" value="1"/>
</dbReference>
<gene>
    <name evidence="4" type="ORF">KIPB_006851</name>
</gene>
<reference evidence="4 5" key="1">
    <citation type="journal article" date="2018" name="PLoS ONE">
        <title>The draft genome of Kipferlia bialata reveals reductive genome evolution in fornicate parasites.</title>
        <authorList>
            <person name="Tanifuji G."/>
            <person name="Takabayashi S."/>
            <person name="Kume K."/>
            <person name="Takagi M."/>
            <person name="Nakayama T."/>
            <person name="Kamikawa R."/>
            <person name="Inagaki Y."/>
            <person name="Hashimoto T."/>
        </authorList>
    </citation>
    <scope>NUCLEOTIDE SEQUENCE [LARGE SCALE GENOMIC DNA]</scope>
    <source>
        <strain evidence="4">NY0173</strain>
    </source>
</reference>
<protein>
    <submittedName>
        <fullName evidence="4">Uncharacterized protein</fullName>
    </submittedName>
</protein>
<proteinExistence type="predicted"/>
<dbReference type="PANTHER" id="PTHR19848:SF8">
    <property type="entry name" value="F-BOX AND WD REPEAT DOMAIN CONTAINING 7"/>
    <property type="match status" value="1"/>
</dbReference>
<dbReference type="InterPro" id="IPR015943">
    <property type="entry name" value="WD40/YVTN_repeat-like_dom_sf"/>
</dbReference>
<dbReference type="PANTHER" id="PTHR19848">
    <property type="entry name" value="WD40 REPEAT PROTEIN"/>
    <property type="match status" value="1"/>
</dbReference>